<accession>A0AB39Y632</accession>
<organism evidence="2">
    <name type="scientific">Streptomyces sp. R33</name>
    <dbReference type="NCBI Taxonomy" id="3238629"/>
    <lineage>
        <taxon>Bacteria</taxon>
        <taxon>Bacillati</taxon>
        <taxon>Actinomycetota</taxon>
        <taxon>Actinomycetes</taxon>
        <taxon>Kitasatosporales</taxon>
        <taxon>Streptomycetaceae</taxon>
        <taxon>Streptomyces</taxon>
    </lineage>
</organism>
<keyword evidence="1" id="KW-0812">Transmembrane</keyword>
<keyword evidence="1" id="KW-0472">Membrane</keyword>
<name>A0AB39Y632_9ACTN</name>
<feature type="transmembrane region" description="Helical" evidence="1">
    <location>
        <begin position="24"/>
        <end position="46"/>
    </location>
</feature>
<dbReference type="Pfam" id="PF06197">
    <property type="entry name" value="DUF998"/>
    <property type="match status" value="1"/>
</dbReference>
<dbReference type="InterPro" id="IPR009339">
    <property type="entry name" value="DUF998"/>
</dbReference>
<evidence type="ECO:0000313" key="2">
    <source>
        <dbReference type="EMBL" id="XDV65005.1"/>
    </source>
</evidence>
<feature type="transmembrane region" description="Helical" evidence="1">
    <location>
        <begin position="139"/>
        <end position="160"/>
    </location>
</feature>
<dbReference type="AlphaFoldDB" id="A0AB39Y632"/>
<proteinExistence type="predicted"/>
<feature type="transmembrane region" description="Helical" evidence="1">
    <location>
        <begin position="66"/>
        <end position="87"/>
    </location>
</feature>
<reference evidence="2" key="1">
    <citation type="submission" date="2024-08" db="EMBL/GenBank/DDBJ databases">
        <authorList>
            <person name="Yu S.T."/>
        </authorList>
    </citation>
    <scope>NUCLEOTIDE SEQUENCE</scope>
    <source>
        <strain evidence="2">R33</strain>
    </source>
</reference>
<protein>
    <submittedName>
        <fullName evidence="2">DUF998 domain-containing protein</fullName>
    </submittedName>
</protein>
<dbReference type="RefSeq" id="WP_369778178.1">
    <property type="nucleotide sequence ID" value="NZ_CP165727.1"/>
</dbReference>
<feature type="transmembrane region" description="Helical" evidence="1">
    <location>
        <begin position="181"/>
        <end position="208"/>
    </location>
</feature>
<gene>
    <name evidence="2" type="ORF">AB5J51_19660</name>
</gene>
<sequence length="231" mass="23452">MPHTPTAPHDIVSIPPASRPAARWAVTGGMVAGPLFLAVGLAQGFARDGFDFTRNAISQLALGEAGWVQTVNFLLTGALLIAGAAGLRRVLRGGAGGTWGPVLVGVFAVSFWVAAVFPADAGAGFPVGAPDATVMSGHGAVHMFGGMVGYLALCAAFVVLARPLAALGLRGWAVATRLVPVVVLAGFMASAVSVLAFTAGAGLGLLWLTGVTARLAGTPANRWRSGWRQIM</sequence>
<keyword evidence="1" id="KW-1133">Transmembrane helix</keyword>
<feature type="transmembrane region" description="Helical" evidence="1">
    <location>
        <begin position="99"/>
        <end position="119"/>
    </location>
</feature>
<dbReference type="EMBL" id="CP165727">
    <property type="protein sequence ID" value="XDV65005.1"/>
    <property type="molecule type" value="Genomic_DNA"/>
</dbReference>
<evidence type="ECO:0000256" key="1">
    <source>
        <dbReference type="SAM" id="Phobius"/>
    </source>
</evidence>